<dbReference type="InterPro" id="IPR051908">
    <property type="entry name" value="Ribosomal_N-acetyltransferase"/>
</dbReference>
<sequence length="196" mass="21392">MTTFELRPWAHRDAEALARAVRTTPDLDRQFGGDAPAALDEAQRWIATQLATTDTHRGWAITADDVPVGSIGLSHIERRHGTAWAHYWLALDARGQGLATRALASAAEWAFAQGLHRLELGHRVDNPASCRVAVRAGFGAEGVEREKLRYGDARFDVELHARLVGDADPGVQPLEFAAPSWEDRVAAVWADAAALE</sequence>
<name>A0ABW2HAL9_9MICO</name>
<dbReference type="InterPro" id="IPR016181">
    <property type="entry name" value="Acyl_CoA_acyltransferase"/>
</dbReference>
<keyword evidence="2" id="KW-0808">Transferase</keyword>
<dbReference type="Gene3D" id="3.40.630.30">
    <property type="match status" value="1"/>
</dbReference>
<proteinExistence type="predicted"/>
<evidence type="ECO:0000259" key="1">
    <source>
        <dbReference type="PROSITE" id="PS51186"/>
    </source>
</evidence>
<dbReference type="CDD" id="cd04301">
    <property type="entry name" value="NAT_SF"/>
    <property type="match status" value="1"/>
</dbReference>
<dbReference type="RefSeq" id="WP_262873281.1">
    <property type="nucleotide sequence ID" value="NZ_BAABKW010000002.1"/>
</dbReference>
<comment type="caution">
    <text evidence="2">The sequence shown here is derived from an EMBL/GenBank/DDBJ whole genome shotgun (WGS) entry which is preliminary data.</text>
</comment>
<dbReference type="EMBL" id="JBHTBE010000001">
    <property type="protein sequence ID" value="MFC7268378.1"/>
    <property type="molecule type" value="Genomic_DNA"/>
</dbReference>
<keyword evidence="2" id="KW-0012">Acyltransferase</keyword>
<evidence type="ECO:0000313" key="3">
    <source>
        <dbReference type="Proteomes" id="UP001596507"/>
    </source>
</evidence>
<keyword evidence="3" id="KW-1185">Reference proteome</keyword>
<reference evidence="3" key="1">
    <citation type="journal article" date="2019" name="Int. J. Syst. Evol. Microbiol.">
        <title>The Global Catalogue of Microorganisms (GCM) 10K type strain sequencing project: providing services to taxonomists for standard genome sequencing and annotation.</title>
        <authorList>
            <consortium name="The Broad Institute Genomics Platform"/>
            <consortium name="The Broad Institute Genome Sequencing Center for Infectious Disease"/>
            <person name="Wu L."/>
            <person name="Ma J."/>
        </authorList>
    </citation>
    <scope>NUCLEOTIDE SEQUENCE [LARGE SCALE GENOMIC DNA]</scope>
    <source>
        <strain evidence="3">CGMCC 1.15772</strain>
    </source>
</reference>
<gene>
    <name evidence="2" type="ORF">ACFQRL_05340</name>
</gene>
<dbReference type="GO" id="GO:0016746">
    <property type="term" value="F:acyltransferase activity"/>
    <property type="evidence" value="ECO:0007669"/>
    <property type="project" value="UniProtKB-KW"/>
</dbReference>
<organism evidence="2 3">
    <name type="scientific">Microbacterium fluvii</name>
    <dbReference type="NCBI Taxonomy" id="415215"/>
    <lineage>
        <taxon>Bacteria</taxon>
        <taxon>Bacillati</taxon>
        <taxon>Actinomycetota</taxon>
        <taxon>Actinomycetes</taxon>
        <taxon>Micrococcales</taxon>
        <taxon>Microbacteriaceae</taxon>
        <taxon>Microbacterium</taxon>
    </lineage>
</organism>
<protein>
    <submittedName>
        <fullName evidence="2">GNAT family N-acetyltransferase</fullName>
        <ecNumber evidence="2">2.3.-.-</ecNumber>
    </submittedName>
</protein>
<dbReference type="PROSITE" id="PS51186">
    <property type="entry name" value="GNAT"/>
    <property type="match status" value="1"/>
</dbReference>
<dbReference type="SUPFAM" id="SSF55729">
    <property type="entry name" value="Acyl-CoA N-acyltransferases (Nat)"/>
    <property type="match status" value="1"/>
</dbReference>
<dbReference type="Pfam" id="PF13302">
    <property type="entry name" value="Acetyltransf_3"/>
    <property type="match status" value="1"/>
</dbReference>
<dbReference type="EC" id="2.3.-.-" evidence="2"/>
<feature type="domain" description="N-acetyltransferase" evidence="1">
    <location>
        <begin position="4"/>
        <end position="164"/>
    </location>
</feature>
<dbReference type="PANTHER" id="PTHR43441">
    <property type="entry name" value="RIBOSOMAL-PROTEIN-SERINE ACETYLTRANSFERASE"/>
    <property type="match status" value="1"/>
</dbReference>
<dbReference type="PANTHER" id="PTHR43441:SF10">
    <property type="entry name" value="ACETYLTRANSFERASE"/>
    <property type="match status" value="1"/>
</dbReference>
<accession>A0ABW2HAL9</accession>
<dbReference type="InterPro" id="IPR000182">
    <property type="entry name" value="GNAT_dom"/>
</dbReference>
<evidence type="ECO:0000313" key="2">
    <source>
        <dbReference type="EMBL" id="MFC7268378.1"/>
    </source>
</evidence>
<dbReference type="Proteomes" id="UP001596507">
    <property type="component" value="Unassembled WGS sequence"/>
</dbReference>